<dbReference type="EMBL" id="CACVAZ010000191">
    <property type="protein sequence ID" value="CAA6825159.1"/>
    <property type="molecule type" value="Genomic_DNA"/>
</dbReference>
<name>A0A6S6UE18_9BACT</name>
<keyword evidence="1" id="KW-0472">Membrane</keyword>
<reference evidence="2" key="1">
    <citation type="submission" date="2020-01" db="EMBL/GenBank/DDBJ databases">
        <authorList>
            <person name="Meier V. D."/>
            <person name="Meier V D."/>
        </authorList>
    </citation>
    <scope>NUCLEOTIDE SEQUENCE</scope>
    <source>
        <strain evidence="2">HLG_WM_MAG_02</strain>
    </source>
</reference>
<feature type="non-terminal residue" evidence="2">
    <location>
        <position position="1"/>
    </location>
</feature>
<feature type="transmembrane region" description="Helical" evidence="1">
    <location>
        <begin position="29"/>
        <end position="48"/>
    </location>
</feature>
<keyword evidence="1" id="KW-0812">Transmembrane</keyword>
<accession>A0A6S6UE18</accession>
<sequence>AMTTAYGIGQVTAPLYSVALFEHFGNYNMTLYLTAFIVSLGILLLFLAKGFR</sequence>
<evidence type="ECO:0000313" key="2">
    <source>
        <dbReference type="EMBL" id="CAA6825159.1"/>
    </source>
</evidence>
<proteinExistence type="predicted"/>
<dbReference type="AlphaFoldDB" id="A0A6S6UE18"/>
<organism evidence="2">
    <name type="scientific">uncultured Sulfurovum sp</name>
    <dbReference type="NCBI Taxonomy" id="269237"/>
    <lineage>
        <taxon>Bacteria</taxon>
        <taxon>Pseudomonadati</taxon>
        <taxon>Campylobacterota</taxon>
        <taxon>Epsilonproteobacteria</taxon>
        <taxon>Campylobacterales</taxon>
        <taxon>Sulfurovaceae</taxon>
        <taxon>Sulfurovum</taxon>
        <taxon>environmental samples</taxon>
    </lineage>
</organism>
<evidence type="ECO:0000256" key="1">
    <source>
        <dbReference type="SAM" id="Phobius"/>
    </source>
</evidence>
<protein>
    <submittedName>
        <fullName evidence="2">Transporter, MFS superfamily</fullName>
    </submittedName>
</protein>
<keyword evidence="1" id="KW-1133">Transmembrane helix</keyword>
<gene>
    <name evidence="2" type="ORF">HELGO_WM24526</name>
</gene>